<dbReference type="AlphaFoldDB" id="A0A7U7JRG0"/>
<dbReference type="Proteomes" id="UP000236509">
    <property type="component" value="Unassembled WGS sequence"/>
</dbReference>
<gene>
    <name evidence="1" type="ORF">BN1326_150071</name>
</gene>
<keyword evidence="2" id="KW-1185">Reference proteome</keyword>
<evidence type="ECO:0000313" key="2">
    <source>
        <dbReference type="Proteomes" id="UP000236509"/>
    </source>
</evidence>
<dbReference type="EMBL" id="CVOU01000007">
    <property type="protein sequence ID" value="CRI17711.1"/>
    <property type="molecule type" value="Genomic_DNA"/>
</dbReference>
<comment type="caution">
    <text evidence="1">The sequence shown here is derived from an EMBL/GenBank/DDBJ whole genome shotgun (WGS) entry which is preliminary data.</text>
</comment>
<reference evidence="1 2" key="1">
    <citation type="submission" date="2015-04" db="EMBL/GenBank/DDBJ databases">
        <authorList>
            <person name="Cao L."/>
            <person name="Gao C.H."/>
        </authorList>
    </citation>
    <scope>NUCLEOTIDE SEQUENCE [LARGE SCALE GENOMIC DNA]</scope>
    <source>
        <strain evidence="1 2">SH3</strain>
    </source>
</reference>
<sequence>MFTINLNYQLQFYFQFEHIKLKTTAQSVCVKVSTIKFLHLPLRNSHLPFANNH</sequence>
<proteinExistence type="predicted"/>
<organism evidence="1 2">
    <name type="scientific">Staphylococcus argenteus</name>
    <dbReference type="NCBI Taxonomy" id="985002"/>
    <lineage>
        <taxon>Bacteria</taxon>
        <taxon>Bacillati</taxon>
        <taxon>Bacillota</taxon>
        <taxon>Bacilli</taxon>
        <taxon>Bacillales</taxon>
        <taxon>Staphylococcaceae</taxon>
        <taxon>Staphylococcus</taxon>
    </lineage>
</organism>
<name>A0A7U7JRG0_9STAP</name>
<evidence type="ECO:0000313" key="1">
    <source>
        <dbReference type="EMBL" id="CRI17711.1"/>
    </source>
</evidence>
<accession>A0A7U7JRG0</accession>
<protein>
    <submittedName>
        <fullName evidence="1">Uncharacterized protein</fullName>
    </submittedName>
</protein>